<evidence type="ECO:0000256" key="4">
    <source>
        <dbReference type="SAM" id="Phobius"/>
    </source>
</evidence>
<feature type="transmembrane region" description="Helical" evidence="4">
    <location>
        <begin position="7"/>
        <end position="28"/>
    </location>
</feature>
<dbReference type="InterPro" id="IPR002172">
    <property type="entry name" value="LDrepeatLR_classA_rpt"/>
</dbReference>
<evidence type="ECO:0000256" key="2">
    <source>
        <dbReference type="PROSITE-ProRule" id="PRU00124"/>
    </source>
</evidence>
<feature type="compositionally biased region" description="Basic residues" evidence="3">
    <location>
        <begin position="493"/>
        <end position="502"/>
    </location>
</feature>
<keyword evidence="4" id="KW-1133">Transmembrane helix</keyword>
<feature type="region of interest" description="Disordered" evidence="3">
    <location>
        <begin position="242"/>
        <end position="378"/>
    </location>
</feature>
<dbReference type="Proteomes" id="UP000887568">
    <property type="component" value="Unplaced"/>
</dbReference>
<feature type="transmembrane region" description="Helical" evidence="4">
    <location>
        <begin position="383"/>
        <end position="402"/>
    </location>
</feature>
<dbReference type="SUPFAM" id="SSF57424">
    <property type="entry name" value="LDL receptor-like module"/>
    <property type="match status" value="1"/>
</dbReference>
<keyword evidence="1" id="KW-1015">Disulfide bond</keyword>
<organism evidence="7 8">
    <name type="scientific">Patiria miniata</name>
    <name type="common">Bat star</name>
    <name type="synonym">Asterina miniata</name>
    <dbReference type="NCBI Taxonomy" id="46514"/>
    <lineage>
        <taxon>Eukaryota</taxon>
        <taxon>Metazoa</taxon>
        <taxon>Echinodermata</taxon>
        <taxon>Eleutherozoa</taxon>
        <taxon>Asterozoa</taxon>
        <taxon>Asteroidea</taxon>
        <taxon>Valvatacea</taxon>
        <taxon>Valvatida</taxon>
        <taxon>Asterinidae</taxon>
        <taxon>Patiria</taxon>
    </lineage>
</organism>
<feature type="compositionally biased region" description="Basic and acidic residues" evidence="3">
    <location>
        <begin position="416"/>
        <end position="425"/>
    </location>
</feature>
<proteinExistence type="predicted"/>
<feature type="compositionally biased region" description="Polar residues" evidence="3">
    <location>
        <begin position="330"/>
        <end position="340"/>
    </location>
</feature>
<evidence type="ECO:0000259" key="5">
    <source>
        <dbReference type="PROSITE" id="PS00022"/>
    </source>
</evidence>
<comment type="caution">
    <text evidence="2">Lacks conserved residue(s) required for the propagation of feature annotation.</text>
</comment>
<accession>A0A913Z4W3</accession>
<reference evidence="7" key="1">
    <citation type="submission" date="2022-11" db="UniProtKB">
        <authorList>
            <consortium name="EnsemblMetazoa"/>
        </authorList>
    </citation>
    <scope>IDENTIFICATION</scope>
</reference>
<feature type="compositionally biased region" description="Polar residues" evidence="3">
    <location>
        <begin position="367"/>
        <end position="378"/>
    </location>
</feature>
<dbReference type="AlphaFoldDB" id="A0A913Z4W3"/>
<feature type="compositionally biased region" description="Polar residues" evidence="3">
    <location>
        <begin position="248"/>
        <end position="280"/>
    </location>
</feature>
<dbReference type="RefSeq" id="XP_038046767.1">
    <property type="nucleotide sequence ID" value="XM_038190839.1"/>
</dbReference>
<evidence type="ECO:0000256" key="3">
    <source>
        <dbReference type="SAM" id="MobiDB-lite"/>
    </source>
</evidence>
<keyword evidence="4" id="KW-0472">Membrane</keyword>
<dbReference type="GeneID" id="119720974"/>
<feature type="domain" description="EGF-like" evidence="5 6">
    <location>
        <begin position="125"/>
        <end position="136"/>
    </location>
</feature>
<dbReference type="OMA" id="MAIFFHC"/>
<dbReference type="PROSITE" id="PS01186">
    <property type="entry name" value="EGF_2"/>
    <property type="match status" value="1"/>
</dbReference>
<protein>
    <recommendedName>
        <fullName evidence="5 6">EGF-like domain-containing protein</fullName>
    </recommendedName>
</protein>
<feature type="region of interest" description="Disordered" evidence="3">
    <location>
        <begin position="471"/>
        <end position="519"/>
    </location>
</feature>
<keyword evidence="8" id="KW-1185">Reference proteome</keyword>
<dbReference type="CDD" id="cd00112">
    <property type="entry name" value="LDLa"/>
    <property type="match status" value="1"/>
</dbReference>
<evidence type="ECO:0000259" key="6">
    <source>
        <dbReference type="PROSITE" id="PS01186"/>
    </source>
</evidence>
<evidence type="ECO:0000256" key="1">
    <source>
        <dbReference type="ARBA" id="ARBA00023157"/>
    </source>
</evidence>
<evidence type="ECO:0000313" key="8">
    <source>
        <dbReference type="Proteomes" id="UP000887568"/>
    </source>
</evidence>
<feature type="compositionally biased region" description="Low complexity" evidence="3">
    <location>
        <begin position="164"/>
        <end position="175"/>
    </location>
</feature>
<dbReference type="PROSITE" id="PS00022">
    <property type="entry name" value="EGF_1"/>
    <property type="match status" value="1"/>
</dbReference>
<feature type="compositionally biased region" description="Low complexity" evidence="3">
    <location>
        <begin position="281"/>
        <end position="297"/>
    </location>
</feature>
<name>A0A913Z4W3_PATMI</name>
<feature type="compositionally biased region" description="Polar residues" evidence="3">
    <location>
        <begin position="198"/>
        <end position="218"/>
    </location>
</feature>
<feature type="compositionally biased region" description="Polar residues" evidence="3">
    <location>
        <begin position="426"/>
        <end position="448"/>
    </location>
</feature>
<dbReference type="EnsemblMetazoa" id="XM_038190839.1">
    <property type="protein sequence ID" value="XP_038046767.1"/>
    <property type="gene ID" value="LOC119720974"/>
</dbReference>
<feature type="compositionally biased region" description="Low complexity" evidence="3">
    <location>
        <begin position="183"/>
        <end position="197"/>
    </location>
</feature>
<sequence>MSPVKQTVVMHSCFIYLAYLVVISAIILSSEGIPTKREAKRSNRSVTACVADSAVRLVRCGYTDGCIWAEFRCDDVIDCDDGSDESEATCRGGSACDESQAPACPSHSTCRSISASEIRLAHHVCDCVTPFTGANCTEMRTTTVQQAVTEATKKQGEYSSILATESTSSTMTSESQAFTTQGTTSDTHSADSSTSATKSQNTTPSDFTTGFDTTHSPGVSTVAIEKTSSPIAEDMTVATQSTTATITDQEVNNPGSLTTRHQSDPTTDFVTPNDATNTGDANTSNTATVSTASGTSSEFPSTESTQRSTVDKVPPTGVGATDNPTEPVPRQSTVIPTPGTTAAIDGHGHATQTVDSSSTPHPKRPPNNGSNDSRNQNPGTTPILVVVFGLITLIPMAIFFHCRVKRKGFKMLTSKAKKEDDKVESGDTQENSKPNHQRNSSISSIKLKENSTLLGNELPLDVNMNRPAPIPPAIVVTPPPDVTTESSLETQRAKKKKRHRKQQQTLPDTQFWFPDDGETPYFVTDNDPLPVSLV</sequence>
<dbReference type="Gene3D" id="4.10.400.10">
    <property type="entry name" value="Low-density Lipoprotein Receptor"/>
    <property type="match status" value="1"/>
</dbReference>
<dbReference type="InterPro" id="IPR000742">
    <property type="entry name" value="EGF"/>
</dbReference>
<dbReference type="SMART" id="SM00192">
    <property type="entry name" value="LDLa"/>
    <property type="match status" value="1"/>
</dbReference>
<keyword evidence="4" id="KW-0812">Transmembrane</keyword>
<dbReference type="PROSITE" id="PS50068">
    <property type="entry name" value="LDLRA_2"/>
    <property type="match status" value="1"/>
</dbReference>
<feature type="compositionally biased region" description="Polar residues" evidence="3">
    <location>
        <begin position="298"/>
        <end position="308"/>
    </location>
</feature>
<feature type="compositionally biased region" description="Polar residues" evidence="3">
    <location>
        <begin position="350"/>
        <end position="360"/>
    </location>
</feature>
<dbReference type="InterPro" id="IPR036055">
    <property type="entry name" value="LDL_receptor-like_sf"/>
</dbReference>
<feature type="region of interest" description="Disordered" evidence="3">
    <location>
        <begin position="413"/>
        <end position="448"/>
    </location>
</feature>
<evidence type="ECO:0000313" key="7">
    <source>
        <dbReference type="EnsemblMetazoa" id="XP_038046767.1"/>
    </source>
</evidence>
<feature type="compositionally biased region" description="Pro residues" evidence="3">
    <location>
        <begin position="471"/>
        <end position="481"/>
    </location>
</feature>
<feature type="region of interest" description="Disordered" evidence="3">
    <location>
        <begin position="164"/>
        <end position="218"/>
    </location>
</feature>